<gene>
    <name evidence="3" type="ORF">PYX00_003653</name>
</gene>
<dbReference type="EMBL" id="JARGDH010000002">
    <property type="protein sequence ID" value="KAL0275953.1"/>
    <property type="molecule type" value="Genomic_DNA"/>
</dbReference>
<dbReference type="PROSITE" id="PS50097">
    <property type="entry name" value="BTB"/>
    <property type="match status" value="2"/>
</dbReference>
<dbReference type="EMBL" id="JARGDH010000002">
    <property type="protein sequence ID" value="KAL0275954.1"/>
    <property type="molecule type" value="Genomic_DNA"/>
</dbReference>
<feature type="compositionally biased region" description="Low complexity" evidence="1">
    <location>
        <begin position="698"/>
        <end position="708"/>
    </location>
</feature>
<sequence>MNDAMGASSSIVSGEQDPSRRAGMTVSNTDEHLSTIYQRERKRKVTGFATLRKKFIRRRRSSKTCDHGRVMRELVADWSPLEIGSLLEEYEALAALKDLSMQAELARPPAATYKQDLCALYDFKCCTDIDLVFRGACFPVHRAILSVRCPYFRELLAGCPGHGARICLEIRTPGVDVQTFSVLLRYLYTGDIKPEDGVDISVLRQLGDEFGLPAPLERDLRTLLDTGDYADAALVFTNGDSQRPEYATSEYGFRPKVELPCHKAILSARSPFFRNIIQRRTRSGEEHTERALNMLTRIVLDESVIPRRYARLLLHVIYLDSVDLSLILRGSCASLLSLSETPALTRQPSRLSALEEAMELYQIGRFLELDILAQGCEDIILEGLTLETLPSVLRWGSQPHGSAWVKRQALHFLREEFQAISAGNVLHQLDKCHLMEALQSSFLQASELEVLQAVLKWGEYRLMRRMEDREPNLLSHTAHSVAKKGIKKRDLSDVELREILSDLLQHVRMDHVLPPNSDILAQAIRRRLVSTPPTHMIGGDREGLRVNAWIRSGKNNGLYVRPRLFMPYYEEIKAIFEDQMLHQSDLLRLRRSRYVADIPDTLYMVEDKPRAMGLDVLVAAIPVPDPATMAAMVRREQKVRASPCCQRALALPLSSRREINRQVRLRVVREFNLPDQVADLLENAGCYCVDPEDAEINSASGSRPSGSSVPHFSVHPPNLRDHSYRPSLEPESSSCSDGHLSDVMPDVAMATSSLNQLQLQEQELELDLGDGAPHTSASARPRLPPCPRQPYRPSPRFK</sequence>
<dbReference type="CDD" id="cd18283">
    <property type="entry name" value="BTB1_POZ_BTBD7"/>
    <property type="match status" value="1"/>
</dbReference>
<dbReference type="InterPro" id="IPR047934">
    <property type="entry name" value="BTBD7_BTB_POZ_first"/>
</dbReference>
<dbReference type="SUPFAM" id="SSF54695">
    <property type="entry name" value="POZ domain"/>
    <property type="match status" value="2"/>
</dbReference>
<dbReference type="InterPro" id="IPR047936">
    <property type="entry name" value="BTBD7_BACK"/>
</dbReference>
<feature type="region of interest" description="Disordered" evidence="1">
    <location>
        <begin position="1"/>
        <end position="26"/>
    </location>
</feature>
<feature type="domain" description="BTB" evidence="2">
    <location>
        <begin position="127"/>
        <end position="196"/>
    </location>
</feature>
<accession>A0AAW2I2I9</accession>
<evidence type="ECO:0000259" key="2">
    <source>
        <dbReference type="PROSITE" id="PS50097"/>
    </source>
</evidence>
<dbReference type="AlphaFoldDB" id="A0AAW2I2I9"/>
<dbReference type="GO" id="GO:0061138">
    <property type="term" value="P:morphogenesis of a branching epithelium"/>
    <property type="evidence" value="ECO:0007669"/>
    <property type="project" value="InterPro"/>
</dbReference>
<dbReference type="PANTHER" id="PTHR16064">
    <property type="entry name" value="BTB POZ DOMAIN CONTAINING 7"/>
    <property type="match status" value="1"/>
</dbReference>
<dbReference type="CDD" id="cd18489">
    <property type="entry name" value="BACK_BTBD7"/>
    <property type="match status" value="1"/>
</dbReference>
<dbReference type="InterPro" id="IPR011333">
    <property type="entry name" value="SKP1/BTB/POZ_sf"/>
</dbReference>
<comment type="caution">
    <text evidence="3">The sequence shown here is derived from an EMBL/GenBank/DDBJ whole genome shotgun (WGS) entry which is preliminary data.</text>
</comment>
<dbReference type="CDD" id="cd18284">
    <property type="entry name" value="BTB2_POZ_BTBD7"/>
    <property type="match status" value="1"/>
</dbReference>
<dbReference type="InterPro" id="IPR047935">
    <property type="entry name" value="BTBD7_BTB_POZ_second"/>
</dbReference>
<protein>
    <recommendedName>
        <fullName evidence="2">BTB domain-containing protein</fullName>
    </recommendedName>
</protein>
<proteinExistence type="predicted"/>
<feature type="region of interest" description="Disordered" evidence="1">
    <location>
        <begin position="760"/>
        <end position="798"/>
    </location>
</feature>
<feature type="domain" description="BTB" evidence="2">
    <location>
        <begin position="230"/>
        <end position="326"/>
    </location>
</feature>
<organism evidence="3">
    <name type="scientific">Menopon gallinae</name>
    <name type="common">poultry shaft louse</name>
    <dbReference type="NCBI Taxonomy" id="328185"/>
    <lineage>
        <taxon>Eukaryota</taxon>
        <taxon>Metazoa</taxon>
        <taxon>Ecdysozoa</taxon>
        <taxon>Arthropoda</taxon>
        <taxon>Hexapoda</taxon>
        <taxon>Insecta</taxon>
        <taxon>Pterygota</taxon>
        <taxon>Neoptera</taxon>
        <taxon>Paraneoptera</taxon>
        <taxon>Psocodea</taxon>
        <taxon>Troctomorpha</taxon>
        <taxon>Phthiraptera</taxon>
        <taxon>Amblycera</taxon>
        <taxon>Menoponidae</taxon>
        <taxon>Menopon</taxon>
    </lineage>
</organism>
<name>A0AAW2I2I9_9NEOP</name>
<dbReference type="InterPro" id="IPR011705">
    <property type="entry name" value="BACK"/>
</dbReference>
<feature type="compositionally biased region" description="Pro residues" evidence="1">
    <location>
        <begin position="782"/>
        <end position="798"/>
    </location>
</feature>
<dbReference type="Pfam" id="PF00651">
    <property type="entry name" value="BTB"/>
    <property type="match status" value="2"/>
</dbReference>
<reference evidence="3" key="1">
    <citation type="journal article" date="2024" name="Gigascience">
        <title>Chromosome-level genome of the poultry shaft louse Menopon gallinae provides insight into the host-switching and adaptive evolution of parasitic lice.</title>
        <authorList>
            <person name="Xu Y."/>
            <person name="Ma L."/>
            <person name="Liu S."/>
            <person name="Liang Y."/>
            <person name="Liu Q."/>
            <person name="He Z."/>
            <person name="Tian L."/>
            <person name="Duan Y."/>
            <person name="Cai W."/>
            <person name="Li H."/>
            <person name="Song F."/>
        </authorList>
    </citation>
    <scope>NUCLEOTIDE SEQUENCE</scope>
    <source>
        <strain evidence="3">Cailab_2023a</strain>
    </source>
</reference>
<evidence type="ECO:0000256" key="1">
    <source>
        <dbReference type="SAM" id="MobiDB-lite"/>
    </source>
</evidence>
<dbReference type="InterPro" id="IPR000210">
    <property type="entry name" value="BTB/POZ_dom"/>
</dbReference>
<dbReference type="SMART" id="SM00225">
    <property type="entry name" value="BTB"/>
    <property type="match status" value="2"/>
</dbReference>
<dbReference type="SMART" id="SM00875">
    <property type="entry name" value="BACK"/>
    <property type="match status" value="1"/>
</dbReference>
<dbReference type="Gene3D" id="3.30.710.10">
    <property type="entry name" value="Potassium Channel Kv1.1, Chain A"/>
    <property type="match status" value="2"/>
</dbReference>
<dbReference type="InterPro" id="IPR042345">
    <property type="entry name" value="Btbd7"/>
</dbReference>
<dbReference type="Pfam" id="PF07707">
    <property type="entry name" value="BACK"/>
    <property type="match status" value="1"/>
</dbReference>
<dbReference type="Gene3D" id="1.25.40.420">
    <property type="match status" value="1"/>
</dbReference>
<evidence type="ECO:0000313" key="3">
    <source>
        <dbReference type="EMBL" id="KAL0275953.1"/>
    </source>
</evidence>
<feature type="region of interest" description="Disordered" evidence="1">
    <location>
        <begin position="696"/>
        <end position="742"/>
    </location>
</feature>
<dbReference type="PANTHER" id="PTHR16064:SF3">
    <property type="entry name" value="BTB_POZ DOMAIN-CONTAINING PROTEIN 7"/>
    <property type="match status" value="1"/>
</dbReference>